<comment type="caution">
    <text evidence="2">The sequence shown here is derived from an EMBL/GenBank/DDBJ whole genome shotgun (WGS) entry which is preliminary data.</text>
</comment>
<sequence length="106" mass="11488">MSGPGGEIVGGVDAEGLSERDARVLAFEKLRWQHPGAKDAAIRAEFGLSSTRYYQLLHVLIDSPAALATDPMLVRRLQRLRDERRRARSGPLDGAGEPGHDGPDDA</sequence>
<dbReference type="InterPro" id="IPR021678">
    <property type="entry name" value="DUF3263"/>
</dbReference>
<evidence type="ECO:0000313" key="2">
    <source>
        <dbReference type="EMBL" id="OHV29314.1"/>
    </source>
</evidence>
<proteinExistence type="predicted"/>
<evidence type="ECO:0000256" key="1">
    <source>
        <dbReference type="SAM" id="MobiDB-lite"/>
    </source>
</evidence>
<protein>
    <recommendedName>
        <fullName evidence="4">DUF3263 domain-containing protein</fullName>
    </recommendedName>
</protein>
<accession>A0A1S1QAR7</accession>
<evidence type="ECO:0000313" key="3">
    <source>
        <dbReference type="Proteomes" id="UP000179627"/>
    </source>
</evidence>
<name>A0A1S1QAR7_9ACTN</name>
<gene>
    <name evidence="2" type="ORF">CC117_08075</name>
</gene>
<reference evidence="3" key="1">
    <citation type="submission" date="2016-07" db="EMBL/GenBank/DDBJ databases">
        <title>Sequence Frankia sp. strain CcI1.17.</title>
        <authorList>
            <person name="Ghodhbane-Gtari F."/>
            <person name="Swanson E."/>
            <person name="Gueddou A."/>
            <person name="Morris K."/>
            <person name="Hezbri K."/>
            <person name="Ktari A."/>
            <person name="Nouioui I."/>
            <person name="Abebe-Akele F."/>
            <person name="Simpson S."/>
            <person name="Thomas K."/>
            <person name="Gtari M."/>
            <person name="Tisa L.S."/>
            <person name="Hurst S."/>
        </authorList>
    </citation>
    <scope>NUCLEOTIDE SEQUENCE [LARGE SCALE GENOMIC DNA]</scope>
    <source>
        <strain evidence="3">Cc1.17</strain>
    </source>
</reference>
<feature type="region of interest" description="Disordered" evidence="1">
    <location>
        <begin position="81"/>
        <end position="106"/>
    </location>
</feature>
<evidence type="ECO:0008006" key="4">
    <source>
        <dbReference type="Google" id="ProtNLM"/>
    </source>
</evidence>
<dbReference type="EMBL" id="MBLM01000163">
    <property type="protein sequence ID" value="OHV29314.1"/>
    <property type="molecule type" value="Genomic_DNA"/>
</dbReference>
<dbReference type="Pfam" id="PF11662">
    <property type="entry name" value="DUF3263"/>
    <property type="match status" value="1"/>
</dbReference>
<organism evidence="2 3">
    <name type="scientific">Parafrankia colletiae</name>
    <dbReference type="NCBI Taxonomy" id="573497"/>
    <lineage>
        <taxon>Bacteria</taxon>
        <taxon>Bacillati</taxon>
        <taxon>Actinomycetota</taxon>
        <taxon>Actinomycetes</taxon>
        <taxon>Frankiales</taxon>
        <taxon>Frankiaceae</taxon>
        <taxon>Parafrankia</taxon>
    </lineage>
</organism>
<keyword evidence="3" id="KW-1185">Reference proteome</keyword>
<dbReference type="AlphaFoldDB" id="A0A1S1QAR7"/>
<dbReference type="Proteomes" id="UP000179627">
    <property type="component" value="Unassembled WGS sequence"/>
</dbReference>